<reference evidence="2 3" key="1">
    <citation type="submission" date="2016-09" db="EMBL/GenBank/DDBJ databases">
        <title>Photobacterium proteolyticum sp. nov. a protease producing bacterium isolated from ocean sediments of Laizhou Bay.</title>
        <authorList>
            <person name="Li Y."/>
        </authorList>
    </citation>
    <scope>NUCLEOTIDE SEQUENCE [LARGE SCALE GENOMIC DNA]</scope>
    <source>
        <strain evidence="2 3">13-12</strain>
    </source>
</reference>
<accession>A0A1Q9GJE9</accession>
<keyword evidence="3" id="KW-1185">Reference proteome</keyword>
<protein>
    <recommendedName>
        <fullName evidence="1">SseB protein N-terminal domain-containing protein</fullName>
    </recommendedName>
</protein>
<feature type="domain" description="SseB protein N-terminal" evidence="1">
    <location>
        <begin position="52"/>
        <end position="169"/>
    </location>
</feature>
<gene>
    <name evidence="2" type="ORF">BIT28_12400</name>
</gene>
<dbReference type="Pfam" id="PF07179">
    <property type="entry name" value="SseB"/>
    <property type="match status" value="1"/>
</dbReference>
<evidence type="ECO:0000313" key="2">
    <source>
        <dbReference type="EMBL" id="OLQ74636.1"/>
    </source>
</evidence>
<dbReference type="EMBL" id="MJIL01000082">
    <property type="protein sequence ID" value="OLQ74636.1"/>
    <property type="molecule type" value="Genomic_DNA"/>
</dbReference>
<evidence type="ECO:0000259" key="1">
    <source>
        <dbReference type="Pfam" id="PF07179"/>
    </source>
</evidence>
<dbReference type="Proteomes" id="UP000186905">
    <property type="component" value="Unassembled WGS sequence"/>
</dbReference>
<proteinExistence type="predicted"/>
<evidence type="ECO:0000313" key="3">
    <source>
        <dbReference type="Proteomes" id="UP000186905"/>
    </source>
</evidence>
<sequence>MAGVSPLMAKVIIMKKKWWIVSCFILLTSFSLIANDENSGEVTNISLLSSIREVEEDRSIENVTKMIEEINKATYVVAIFPNQLTENKRTDDGIVTIKAGQEINYMTLKSTDGNMYIPIFTDIQAKDYFIEEESDALVYPAKELWKKITLMDSIHGVAINPGLQNVPLEFELIKQLNPDVFGENQG</sequence>
<dbReference type="InterPro" id="IPR009839">
    <property type="entry name" value="SseB_N"/>
</dbReference>
<organism evidence="2 3">
    <name type="scientific">Photobacterium proteolyticum</name>
    <dbReference type="NCBI Taxonomy" id="1903952"/>
    <lineage>
        <taxon>Bacteria</taxon>
        <taxon>Pseudomonadati</taxon>
        <taxon>Pseudomonadota</taxon>
        <taxon>Gammaproteobacteria</taxon>
        <taxon>Vibrionales</taxon>
        <taxon>Vibrionaceae</taxon>
        <taxon>Photobacterium</taxon>
    </lineage>
</organism>
<name>A0A1Q9GJE9_9GAMM</name>
<dbReference type="STRING" id="1903952.BIT28_12400"/>
<dbReference type="OrthoDB" id="1639333at2"/>
<comment type="caution">
    <text evidence="2">The sequence shown here is derived from an EMBL/GenBank/DDBJ whole genome shotgun (WGS) entry which is preliminary data.</text>
</comment>
<dbReference type="AlphaFoldDB" id="A0A1Q9GJE9"/>